<keyword evidence="1" id="KW-1133">Transmembrane helix</keyword>
<gene>
    <name evidence="2" type="ORF">FHX74_001385</name>
</gene>
<name>A0A7W3IRB6_9ACTN</name>
<proteinExistence type="predicted"/>
<reference evidence="2 3" key="1">
    <citation type="submission" date="2020-07" db="EMBL/GenBank/DDBJ databases">
        <title>Sequencing the genomes of 1000 actinobacteria strains.</title>
        <authorList>
            <person name="Klenk H.-P."/>
        </authorList>
    </citation>
    <scope>NUCLEOTIDE SEQUENCE [LARGE SCALE GENOMIC DNA]</scope>
    <source>
        <strain evidence="2 3">DSM 100723</strain>
    </source>
</reference>
<dbReference type="Proteomes" id="UP000523079">
    <property type="component" value="Unassembled WGS sequence"/>
</dbReference>
<dbReference type="AlphaFoldDB" id="A0A7W3IRB6"/>
<dbReference type="EMBL" id="JACGWT010000002">
    <property type="protein sequence ID" value="MBA8793780.1"/>
    <property type="molecule type" value="Genomic_DNA"/>
</dbReference>
<keyword evidence="1" id="KW-0472">Membrane</keyword>
<comment type="caution">
    <text evidence="2">The sequence shown here is derived from an EMBL/GenBank/DDBJ whole genome shotgun (WGS) entry which is preliminary data.</text>
</comment>
<evidence type="ECO:0000313" key="3">
    <source>
        <dbReference type="Proteomes" id="UP000523079"/>
    </source>
</evidence>
<keyword evidence="3" id="KW-1185">Reference proteome</keyword>
<keyword evidence="1" id="KW-0812">Transmembrane</keyword>
<evidence type="ECO:0000313" key="2">
    <source>
        <dbReference type="EMBL" id="MBA8793780.1"/>
    </source>
</evidence>
<accession>A0A7W3IRB6</accession>
<protein>
    <submittedName>
        <fullName evidence="2">Uncharacterized protein</fullName>
    </submittedName>
</protein>
<dbReference type="RefSeq" id="WP_268925928.1">
    <property type="nucleotide sequence ID" value="NZ_JACGWT010000002.1"/>
</dbReference>
<sequence>MELSNALLLGGILALVMGAALVFAGYWRDAHPPRRRPRPPVKRT</sequence>
<evidence type="ECO:0000256" key="1">
    <source>
        <dbReference type="SAM" id="Phobius"/>
    </source>
</evidence>
<feature type="transmembrane region" description="Helical" evidence="1">
    <location>
        <begin position="6"/>
        <end position="27"/>
    </location>
</feature>
<organism evidence="2 3">
    <name type="scientific">Microlunatus kandeliicorticis</name>
    <dbReference type="NCBI Taxonomy" id="1759536"/>
    <lineage>
        <taxon>Bacteria</taxon>
        <taxon>Bacillati</taxon>
        <taxon>Actinomycetota</taxon>
        <taxon>Actinomycetes</taxon>
        <taxon>Propionibacteriales</taxon>
        <taxon>Propionibacteriaceae</taxon>
        <taxon>Microlunatus</taxon>
    </lineage>
</organism>